<evidence type="ECO:0000313" key="11">
    <source>
        <dbReference type="RefSeq" id="XP_016991812.1"/>
    </source>
</evidence>
<dbReference type="InterPro" id="IPR005828">
    <property type="entry name" value="MFS_sugar_transport-like"/>
</dbReference>
<keyword evidence="4 7" id="KW-0812">Transmembrane</keyword>
<dbReference type="PROSITE" id="PS00216">
    <property type="entry name" value="SUGAR_TRANSPORT_1"/>
    <property type="match status" value="1"/>
</dbReference>
<feature type="transmembrane region" description="Helical" evidence="7">
    <location>
        <begin position="60"/>
        <end position="80"/>
    </location>
</feature>
<dbReference type="EnsemblMetazoa" id="XM_017136323.2">
    <property type="protein sequence ID" value="XP_016991812.1"/>
    <property type="gene ID" value="LOC108053613"/>
</dbReference>
<keyword evidence="3" id="KW-0813">Transport</keyword>
<feature type="transmembrane region" description="Helical" evidence="7">
    <location>
        <begin position="354"/>
        <end position="371"/>
    </location>
</feature>
<dbReference type="PANTHER" id="PTHR23511">
    <property type="entry name" value="SYNAPTIC VESICLE GLYCOPROTEIN 2"/>
    <property type="match status" value="1"/>
</dbReference>
<dbReference type="InterPro" id="IPR005829">
    <property type="entry name" value="Sugar_transporter_CS"/>
</dbReference>
<evidence type="ECO:0000313" key="9">
    <source>
        <dbReference type="EnsemblMetazoa" id="XP_016991812.1"/>
    </source>
</evidence>
<evidence type="ECO:0000256" key="4">
    <source>
        <dbReference type="ARBA" id="ARBA00022692"/>
    </source>
</evidence>
<keyword evidence="5 7" id="KW-1133">Transmembrane helix</keyword>
<dbReference type="InterPro" id="IPR036259">
    <property type="entry name" value="MFS_trans_sf"/>
</dbReference>
<keyword evidence="10" id="KW-1185">Reference proteome</keyword>
<dbReference type="Pfam" id="PF00083">
    <property type="entry name" value="Sugar_tr"/>
    <property type="match status" value="1"/>
</dbReference>
<dbReference type="PANTHER" id="PTHR23511:SF37">
    <property type="entry name" value="MAJOR FACILITATOR SUPERFAMILY (MFS) PROFILE DOMAIN-CONTAINING PROTEIN-RELATED"/>
    <property type="match status" value="1"/>
</dbReference>
<feature type="domain" description="Major facilitator superfamily (MFS) profile" evidence="8">
    <location>
        <begin position="19"/>
        <end position="487"/>
    </location>
</feature>
<dbReference type="OrthoDB" id="10262656at2759"/>
<dbReference type="InterPro" id="IPR020846">
    <property type="entry name" value="MFS_dom"/>
</dbReference>
<evidence type="ECO:0000256" key="2">
    <source>
        <dbReference type="ARBA" id="ARBA00008335"/>
    </source>
</evidence>
<dbReference type="Proteomes" id="UP001652680">
    <property type="component" value="Unassembled WGS sequence"/>
</dbReference>
<dbReference type="GO" id="GO:0022857">
    <property type="term" value="F:transmembrane transporter activity"/>
    <property type="evidence" value="ECO:0007669"/>
    <property type="project" value="InterPro"/>
</dbReference>
<feature type="transmembrane region" description="Helical" evidence="7">
    <location>
        <begin position="466"/>
        <end position="485"/>
    </location>
</feature>
<feature type="transmembrane region" description="Helical" evidence="7">
    <location>
        <begin position="12"/>
        <end position="32"/>
    </location>
</feature>
<evidence type="ECO:0000256" key="3">
    <source>
        <dbReference type="ARBA" id="ARBA00022448"/>
    </source>
</evidence>
<dbReference type="RefSeq" id="XP_016991812.1">
    <property type="nucleotide sequence ID" value="XM_017136323.1"/>
</dbReference>
<dbReference type="GO" id="GO:0016020">
    <property type="term" value="C:membrane"/>
    <property type="evidence" value="ECO:0007669"/>
    <property type="project" value="UniProtKB-SubCell"/>
</dbReference>
<comment type="subcellular location">
    <subcellularLocation>
        <location evidence="1">Membrane</location>
        <topology evidence="1">Multi-pass membrane protein</topology>
    </subcellularLocation>
</comment>
<evidence type="ECO:0000259" key="8">
    <source>
        <dbReference type="PROSITE" id="PS50850"/>
    </source>
</evidence>
<dbReference type="GeneID" id="108053613"/>
<feature type="transmembrane region" description="Helical" evidence="7">
    <location>
        <begin position="438"/>
        <end position="460"/>
    </location>
</feature>
<evidence type="ECO:0000313" key="10">
    <source>
        <dbReference type="Proteomes" id="UP001652680"/>
    </source>
</evidence>
<dbReference type="Gene3D" id="1.20.1250.20">
    <property type="entry name" value="MFS general substrate transporter like domains"/>
    <property type="match status" value="1"/>
</dbReference>
<organism evidence="11">
    <name type="scientific">Drosophila rhopaloa</name>
    <name type="common">Fruit fly</name>
    <dbReference type="NCBI Taxonomy" id="1041015"/>
    <lineage>
        <taxon>Eukaryota</taxon>
        <taxon>Metazoa</taxon>
        <taxon>Ecdysozoa</taxon>
        <taxon>Arthropoda</taxon>
        <taxon>Hexapoda</taxon>
        <taxon>Insecta</taxon>
        <taxon>Pterygota</taxon>
        <taxon>Neoptera</taxon>
        <taxon>Endopterygota</taxon>
        <taxon>Diptera</taxon>
        <taxon>Brachycera</taxon>
        <taxon>Muscomorpha</taxon>
        <taxon>Ephydroidea</taxon>
        <taxon>Drosophilidae</taxon>
        <taxon>Drosophila</taxon>
        <taxon>Sophophora</taxon>
    </lineage>
</organism>
<feature type="transmembrane region" description="Helical" evidence="7">
    <location>
        <begin position="87"/>
        <end position="106"/>
    </location>
</feature>
<accession>A0A6P4FQ01</accession>
<sequence length="487" mass="54544">MPAMDVDTALQTIGYGCGQVIIFAVSFFIYMYSVAESMSVSYIVVLTSCEFATTKEEKTLLADSLLGGMVVSGLFIGFLADKYGRKYILRLALIGALGFSSISALMPELYSLSVLRMVVGVFLSAVASLQVGFLTEFHSPNWRPLVVTLCGQSVSTALIFCPLMAMAILHEDFSVTISSDYDMRPWRFLMLAVQIPGWLALLGICLVPDTPYFYMSVGRDDKAILALQWVCRMNRKKWEDFDISGLTEERRNSVEDGGFFKNMWSESIRLFQRPYVYIVVMSLLLIFGLFFTSIGLGIWFPVIRNMDNSGKHRLCNLVRHNPLFHKHKVHIINGTEVPEPYHCDDVMTNLIDPIYYGLAYFFCYILSSLLLQCLIRKYVIALHIGVAFILGVTLNWMRQPTIVLICFTGMMVLPGVLIPLASSVLIDALPIHLRGKALCMVRSLARLGAVGGSTLVGLLIRVSCDVTLNVFNFYLIVCFILAMFLPK</sequence>
<feature type="transmembrane region" description="Helical" evidence="7">
    <location>
        <begin position="188"/>
        <end position="207"/>
    </location>
</feature>
<feature type="transmembrane region" description="Helical" evidence="7">
    <location>
        <begin position="112"/>
        <end position="133"/>
    </location>
</feature>
<reference evidence="11" key="2">
    <citation type="submission" date="2025-04" db="UniProtKB">
        <authorList>
            <consortium name="RefSeq"/>
        </authorList>
    </citation>
    <scope>IDENTIFICATION</scope>
</reference>
<feature type="transmembrane region" description="Helical" evidence="7">
    <location>
        <begin position="402"/>
        <end position="426"/>
    </location>
</feature>
<evidence type="ECO:0000256" key="5">
    <source>
        <dbReference type="ARBA" id="ARBA00022989"/>
    </source>
</evidence>
<feature type="transmembrane region" description="Helical" evidence="7">
    <location>
        <begin position="378"/>
        <end position="396"/>
    </location>
</feature>
<dbReference type="SUPFAM" id="SSF103473">
    <property type="entry name" value="MFS general substrate transporter"/>
    <property type="match status" value="1"/>
</dbReference>
<comment type="similarity">
    <text evidence="2">Belongs to the major facilitator superfamily.</text>
</comment>
<feature type="transmembrane region" description="Helical" evidence="7">
    <location>
        <begin position="275"/>
        <end position="300"/>
    </location>
</feature>
<protein>
    <submittedName>
        <fullName evidence="11">Synaptic vesicle glycoprotein 2B-like</fullName>
    </submittedName>
</protein>
<proteinExistence type="inferred from homology"/>
<gene>
    <name evidence="11" type="primary">LOC108053613</name>
    <name evidence="9" type="synonym">108053613</name>
</gene>
<reference evidence="9" key="3">
    <citation type="submission" date="2025-05" db="UniProtKB">
        <authorList>
            <consortium name="EnsemblMetazoa"/>
        </authorList>
    </citation>
    <scope>IDENTIFICATION</scope>
</reference>
<keyword evidence="6 7" id="KW-0472">Membrane</keyword>
<dbReference type="PROSITE" id="PS50850">
    <property type="entry name" value="MFS"/>
    <property type="match status" value="1"/>
</dbReference>
<evidence type="ECO:0000256" key="6">
    <source>
        <dbReference type="ARBA" id="ARBA00023136"/>
    </source>
</evidence>
<evidence type="ECO:0000256" key="1">
    <source>
        <dbReference type="ARBA" id="ARBA00004141"/>
    </source>
</evidence>
<name>A0A6P4FQ01_DRORH</name>
<reference evidence="10" key="1">
    <citation type="journal article" date="2021" name="Elife">
        <title>Highly contiguous assemblies of 101 drosophilid genomes.</title>
        <authorList>
            <person name="Kim B.Y."/>
            <person name="Wang J.R."/>
            <person name="Miller D.E."/>
            <person name="Barmina O."/>
            <person name="Delaney E."/>
            <person name="Thompson A."/>
            <person name="Comeault A.A."/>
            <person name="Peede D."/>
            <person name="D'Agostino E.R."/>
            <person name="Pelaez J."/>
            <person name="Aguilar J.M."/>
            <person name="Haji D."/>
            <person name="Matsunaga T."/>
            <person name="Armstrong E.E."/>
            <person name="Zych M."/>
            <person name="Ogawa Y."/>
            <person name="Stamenkovic-Radak M."/>
            <person name="Jelic M."/>
            <person name="Veselinovic M.S."/>
            <person name="Tanaskovic M."/>
            <person name="Eric P."/>
            <person name="Gao J.J."/>
            <person name="Katoh T.K."/>
            <person name="Toda M.J."/>
            <person name="Watabe H."/>
            <person name="Watada M."/>
            <person name="Davis J.S."/>
            <person name="Moyle L.C."/>
            <person name="Manoli G."/>
            <person name="Bertolini E."/>
            <person name="Kostal V."/>
            <person name="Hawley R.S."/>
            <person name="Takahashi A."/>
            <person name="Jones C.D."/>
            <person name="Price D.K."/>
            <person name="Whiteman N."/>
            <person name="Kopp A."/>
            <person name="Matute D.R."/>
            <person name="Petrov D.A."/>
        </authorList>
    </citation>
    <scope>NUCLEOTIDE SEQUENCE [LARGE SCALE GENOMIC DNA]</scope>
</reference>
<evidence type="ECO:0000256" key="7">
    <source>
        <dbReference type="SAM" id="Phobius"/>
    </source>
</evidence>
<dbReference type="AlphaFoldDB" id="A0A6P4FQ01"/>
<feature type="transmembrane region" description="Helical" evidence="7">
    <location>
        <begin position="145"/>
        <end position="168"/>
    </location>
</feature>